<evidence type="ECO:0000256" key="3">
    <source>
        <dbReference type="ARBA" id="ARBA00005792"/>
    </source>
</evidence>
<evidence type="ECO:0000256" key="9">
    <source>
        <dbReference type="ARBA" id="ARBA00023128"/>
    </source>
</evidence>
<evidence type="ECO:0000256" key="5">
    <source>
        <dbReference type="ARBA" id="ARBA00022692"/>
    </source>
</evidence>
<dbReference type="AlphaFoldDB" id="A0A3M7L2E9"/>
<reference evidence="12" key="1">
    <citation type="journal article" date="2018" name="Algal Res.">
        <title>Characterization of plant carbon substrate utilization by Auxenochlorella protothecoides.</title>
        <authorList>
            <person name="Vogler B.W."/>
            <person name="Starkenburg S.R."/>
            <person name="Sudasinghe N."/>
            <person name="Schambach J.Y."/>
            <person name="Rollin J.A."/>
            <person name="Pattathil S."/>
            <person name="Barry A.N."/>
        </authorList>
    </citation>
    <scope>NUCLEOTIDE SEQUENCE [LARGE SCALE GENOMIC DNA]</scope>
    <source>
        <strain evidence="12">UTEX 25</strain>
    </source>
</reference>
<proteinExistence type="inferred from homology"/>
<evidence type="ECO:0008006" key="13">
    <source>
        <dbReference type="Google" id="ProtNLM"/>
    </source>
</evidence>
<dbReference type="GO" id="GO:0005742">
    <property type="term" value="C:mitochondrial outer membrane translocase complex"/>
    <property type="evidence" value="ECO:0007669"/>
    <property type="project" value="InterPro"/>
</dbReference>
<keyword evidence="5" id="KW-0812">Transmembrane</keyword>
<comment type="caution">
    <text evidence="11">The sequence shown here is derived from an EMBL/GenBank/DDBJ whole genome shotgun (WGS) entry which is preliminary data.</text>
</comment>
<dbReference type="Proteomes" id="UP000279271">
    <property type="component" value="Unassembled WGS sequence"/>
</dbReference>
<organism evidence="11 12">
    <name type="scientific">Auxenochlorella protothecoides</name>
    <name type="common">Green microalga</name>
    <name type="synonym">Chlorella protothecoides</name>
    <dbReference type="NCBI Taxonomy" id="3075"/>
    <lineage>
        <taxon>Eukaryota</taxon>
        <taxon>Viridiplantae</taxon>
        <taxon>Chlorophyta</taxon>
        <taxon>core chlorophytes</taxon>
        <taxon>Trebouxiophyceae</taxon>
        <taxon>Chlorellales</taxon>
        <taxon>Chlorellaceae</taxon>
        <taxon>Auxenochlorella</taxon>
    </lineage>
</organism>
<keyword evidence="10" id="KW-0472">Membrane</keyword>
<evidence type="ECO:0000256" key="4">
    <source>
        <dbReference type="ARBA" id="ARBA00022448"/>
    </source>
</evidence>
<name>A0A3M7L2E9_AUXPR</name>
<keyword evidence="6" id="KW-1000">Mitochondrion outer membrane</keyword>
<keyword evidence="4" id="KW-0813">Transport</keyword>
<gene>
    <name evidence="11" type="ORF">APUTEX25_002977</name>
</gene>
<dbReference type="Pfam" id="PF06552">
    <property type="entry name" value="TOM20_plant"/>
    <property type="match status" value="1"/>
</dbReference>
<dbReference type="PANTHER" id="PTHR32409">
    <property type="entry name" value="MITOCHONDRIAL IMPORT RECEPTOR SUBUNIT TOM20-1-RELATED"/>
    <property type="match status" value="1"/>
</dbReference>
<comment type="subcellular location">
    <subcellularLocation>
        <location evidence="2">Mitochondrion outer membrane</location>
        <topology evidence="2">Single-pass membrane protein</topology>
    </subcellularLocation>
</comment>
<evidence type="ECO:0000256" key="2">
    <source>
        <dbReference type="ARBA" id="ARBA00004572"/>
    </source>
</evidence>
<keyword evidence="9" id="KW-0496">Mitochondrion</keyword>
<evidence type="ECO:0000256" key="8">
    <source>
        <dbReference type="ARBA" id="ARBA00022989"/>
    </source>
</evidence>
<dbReference type="Gene3D" id="1.25.40.10">
    <property type="entry name" value="Tetratricopeptide repeat domain"/>
    <property type="match status" value="1"/>
</dbReference>
<sequence length="206" mass="22541">MESLSREDVERLMFFDQTREAAEREHKANPKDALVLTKWGGALLELAHFRQGSDAYSMIEEAIEKFQKALGLDAGRHDALWCLGNAYTSQGFLSPDAAAANAFFAQANESFRKAVDAQPANESYKRALEMTAKAPALYLELQRQLAAAGHSTGGRERQHICRARDRAGGISDFWYDVAGWVTLVALGFGIATLSRGPTALPPAPAR</sequence>
<dbReference type="InterPro" id="IPR010547">
    <property type="entry name" value="TOM20_imprt_rcpt"/>
</dbReference>
<dbReference type="GO" id="GO:0045040">
    <property type="term" value="P:protein insertion into mitochondrial outer membrane"/>
    <property type="evidence" value="ECO:0007669"/>
    <property type="project" value="InterPro"/>
</dbReference>
<comment type="function">
    <text evidence="1">Central component of the receptor complex responsible for the recognition and translocation of cytosolically synthesized mitochondrial preproteins. Together with TOM22 functions as the transit peptide receptor at the surface of the mitochondrion outer membrane and facilitates the movement of preproteins into the translocation pore.</text>
</comment>
<dbReference type="SUPFAM" id="SSF48452">
    <property type="entry name" value="TPR-like"/>
    <property type="match status" value="1"/>
</dbReference>
<evidence type="ECO:0000256" key="10">
    <source>
        <dbReference type="ARBA" id="ARBA00023136"/>
    </source>
</evidence>
<keyword evidence="7" id="KW-0653">Protein transport</keyword>
<keyword evidence="8" id="KW-1133">Transmembrane helix</keyword>
<evidence type="ECO:0000313" key="12">
    <source>
        <dbReference type="Proteomes" id="UP000279271"/>
    </source>
</evidence>
<evidence type="ECO:0000313" key="11">
    <source>
        <dbReference type="EMBL" id="RMZ56888.1"/>
    </source>
</evidence>
<protein>
    <recommendedName>
        <fullName evidence="13">Mitochondrial import receptor subunit TOM20</fullName>
    </recommendedName>
</protein>
<evidence type="ECO:0000256" key="6">
    <source>
        <dbReference type="ARBA" id="ARBA00022787"/>
    </source>
</evidence>
<evidence type="ECO:0000256" key="1">
    <source>
        <dbReference type="ARBA" id="ARBA00003450"/>
    </source>
</evidence>
<accession>A0A3M7L2E9</accession>
<dbReference type="GO" id="GO:0015031">
    <property type="term" value="P:protein transport"/>
    <property type="evidence" value="ECO:0007669"/>
    <property type="project" value="UniProtKB-KW"/>
</dbReference>
<dbReference type="EMBL" id="QOKY01000135">
    <property type="protein sequence ID" value="RMZ56888.1"/>
    <property type="molecule type" value="Genomic_DNA"/>
</dbReference>
<comment type="similarity">
    <text evidence="3">Belongs to the Tom20 family.</text>
</comment>
<evidence type="ECO:0000256" key="7">
    <source>
        <dbReference type="ARBA" id="ARBA00022927"/>
    </source>
</evidence>
<dbReference type="PANTHER" id="PTHR32409:SF3">
    <property type="entry name" value="MITOCHONDRIAL IMPORT RECEPTOR SUBUNIT TOM20-1-RELATED"/>
    <property type="match status" value="1"/>
</dbReference>
<dbReference type="InterPro" id="IPR011990">
    <property type="entry name" value="TPR-like_helical_dom_sf"/>
</dbReference>